<organism evidence="3 4">
    <name type="scientific">Psychromonas ingrahamii (strain DSM 17664 / CCUG 51855 / 37)</name>
    <dbReference type="NCBI Taxonomy" id="357804"/>
    <lineage>
        <taxon>Bacteria</taxon>
        <taxon>Pseudomonadati</taxon>
        <taxon>Pseudomonadota</taxon>
        <taxon>Gammaproteobacteria</taxon>
        <taxon>Alteromonadales</taxon>
        <taxon>Psychromonadaceae</taxon>
        <taxon>Psychromonas</taxon>
    </lineage>
</organism>
<reference evidence="3 4" key="1">
    <citation type="submission" date="2007-01" db="EMBL/GenBank/DDBJ databases">
        <title>Complete sequence of Psychromonas ingrahamii 37.</title>
        <authorList>
            <consortium name="US DOE Joint Genome Institute"/>
            <person name="Copeland A."/>
            <person name="Lucas S."/>
            <person name="Lapidus A."/>
            <person name="Barry K."/>
            <person name="Detter J.C."/>
            <person name="Glavina del Rio T."/>
            <person name="Hammon N."/>
            <person name="Israni S."/>
            <person name="Dalin E."/>
            <person name="Tice H."/>
            <person name="Pitluck S."/>
            <person name="Thompson L.S."/>
            <person name="Brettin T."/>
            <person name="Bruce D."/>
            <person name="Han C."/>
            <person name="Tapia R."/>
            <person name="Schmutz J."/>
            <person name="Larimer F."/>
            <person name="Land M."/>
            <person name="Hauser L."/>
            <person name="Kyrpides N."/>
            <person name="Ivanova N."/>
            <person name="Staley J."/>
            <person name="Richardson P."/>
        </authorList>
    </citation>
    <scope>NUCLEOTIDE SEQUENCE [LARGE SCALE GENOMIC DNA]</scope>
    <source>
        <strain evidence="3 4">37</strain>
    </source>
</reference>
<dbReference type="KEGG" id="pin:Ping_0362"/>
<dbReference type="SUPFAM" id="SSF69572">
    <property type="entry name" value="Activating enzymes of the ubiquitin-like proteins"/>
    <property type="match status" value="1"/>
</dbReference>
<keyword evidence="3" id="KW-0548">Nucleotidyltransferase</keyword>
<dbReference type="Pfam" id="PF00899">
    <property type="entry name" value="ThiF"/>
    <property type="match status" value="1"/>
</dbReference>
<keyword evidence="4" id="KW-1185">Reference proteome</keyword>
<dbReference type="InterPro" id="IPR035985">
    <property type="entry name" value="Ubiquitin-activating_enz"/>
</dbReference>
<dbReference type="Proteomes" id="UP000000639">
    <property type="component" value="Chromosome"/>
</dbReference>
<dbReference type="InterPro" id="IPR000594">
    <property type="entry name" value="ThiF_NAD_FAD-bd"/>
</dbReference>
<evidence type="ECO:0000256" key="1">
    <source>
        <dbReference type="ARBA" id="ARBA00009919"/>
    </source>
</evidence>
<dbReference type="GO" id="GO:0005829">
    <property type="term" value="C:cytosol"/>
    <property type="evidence" value="ECO:0007669"/>
    <property type="project" value="TreeGrafter"/>
</dbReference>
<dbReference type="GO" id="GO:0004792">
    <property type="term" value="F:thiosulfate-cyanide sulfurtransferase activity"/>
    <property type="evidence" value="ECO:0007669"/>
    <property type="project" value="TreeGrafter"/>
</dbReference>
<dbReference type="RefSeq" id="WP_011768783.1">
    <property type="nucleotide sequence ID" value="NC_008709.1"/>
</dbReference>
<dbReference type="HOGENOM" id="CLU_013325_10_3_6"/>
<evidence type="ECO:0000313" key="4">
    <source>
        <dbReference type="Proteomes" id="UP000000639"/>
    </source>
</evidence>
<dbReference type="OrthoDB" id="9804286at2"/>
<dbReference type="GO" id="GO:0008146">
    <property type="term" value="F:sulfotransferase activity"/>
    <property type="evidence" value="ECO:0007669"/>
    <property type="project" value="TreeGrafter"/>
</dbReference>
<dbReference type="FunFam" id="3.40.50.720:FF:000080">
    <property type="entry name" value="Thiazole biosynthesis adenylyltransferase ThiF"/>
    <property type="match status" value="1"/>
</dbReference>
<dbReference type="NCBIfam" id="NF004281">
    <property type="entry name" value="PRK05690.1"/>
    <property type="match status" value="1"/>
</dbReference>
<dbReference type="GO" id="GO:0016779">
    <property type="term" value="F:nucleotidyltransferase activity"/>
    <property type="evidence" value="ECO:0007669"/>
    <property type="project" value="UniProtKB-KW"/>
</dbReference>
<dbReference type="PANTHER" id="PTHR10953:SF102">
    <property type="entry name" value="ADENYLYLTRANSFERASE AND SULFURTRANSFERASE MOCS3"/>
    <property type="match status" value="1"/>
</dbReference>
<proteinExistence type="inferred from homology"/>
<dbReference type="Gene3D" id="3.40.50.720">
    <property type="entry name" value="NAD(P)-binding Rossmann-like Domain"/>
    <property type="match status" value="1"/>
</dbReference>
<accession>A1SRV9</accession>
<sequence length="250" mass="27120">MLTDPEVLRYSRHLLLEDVGESGQSALKFSKVLIIGMGGLGSPAALYLAAAGVGTLVISDFDHLEVSNLQRQIAYQNSDLGAPKVTLMKQRLEALNPEVRVRVINTQMSQSQLSMELILADLVLDCTDNMASRQMINNACVQAKTPLIVGAAIRFEGQLMFFDHSKADSACYHCLFPNSEEPALNCSNAGVLGPVVGTIGTLQALEALKYLLGLPSGINNKLKLFDAKTLEWQTFVINKDPKCPVCGQIQ</sequence>
<dbReference type="InterPro" id="IPR045886">
    <property type="entry name" value="ThiF/MoeB/HesA"/>
</dbReference>
<keyword evidence="3" id="KW-0808">Transferase</keyword>
<dbReference type="PANTHER" id="PTHR10953">
    <property type="entry name" value="UBIQUITIN-ACTIVATING ENZYME E1"/>
    <property type="match status" value="1"/>
</dbReference>
<dbReference type="AlphaFoldDB" id="A1SRV9"/>
<name>A1SRV9_PSYIN</name>
<feature type="domain" description="THIF-type NAD/FAD binding fold" evidence="2">
    <location>
        <begin position="10"/>
        <end position="245"/>
    </location>
</feature>
<dbReference type="GO" id="GO:0008641">
    <property type="term" value="F:ubiquitin-like modifier activating enzyme activity"/>
    <property type="evidence" value="ECO:0007669"/>
    <property type="project" value="InterPro"/>
</dbReference>
<gene>
    <name evidence="3" type="ordered locus">Ping_0362</name>
</gene>
<dbReference type="eggNOG" id="COG0476">
    <property type="taxonomic scope" value="Bacteria"/>
</dbReference>
<evidence type="ECO:0000313" key="3">
    <source>
        <dbReference type="EMBL" id="ABM02224.1"/>
    </source>
</evidence>
<evidence type="ECO:0000259" key="2">
    <source>
        <dbReference type="Pfam" id="PF00899"/>
    </source>
</evidence>
<dbReference type="STRING" id="357804.Ping_0362"/>
<dbReference type="CDD" id="cd00757">
    <property type="entry name" value="ThiF_MoeB_HesA_family"/>
    <property type="match status" value="1"/>
</dbReference>
<comment type="similarity">
    <text evidence="1">Belongs to the HesA/MoeB/ThiF family.</text>
</comment>
<dbReference type="EMBL" id="CP000510">
    <property type="protein sequence ID" value="ABM02224.1"/>
    <property type="molecule type" value="Genomic_DNA"/>
</dbReference>
<protein>
    <submittedName>
        <fullName evidence="3">[sulfur carrier protein ThiS] adenylyltransferase</fullName>
    </submittedName>
</protein>